<dbReference type="PANTHER" id="PTHR43711">
    <property type="entry name" value="TWO-COMPONENT HISTIDINE KINASE"/>
    <property type="match status" value="1"/>
</dbReference>
<feature type="repeat" description="TPR" evidence="7">
    <location>
        <begin position="152"/>
        <end position="185"/>
    </location>
</feature>
<keyword evidence="8" id="KW-0175">Coiled coil</keyword>
<dbReference type="SUPFAM" id="SSF48452">
    <property type="entry name" value="TPR-like"/>
    <property type="match status" value="1"/>
</dbReference>
<dbReference type="InterPro" id="IPR003594">
    <property type="entry name" value="HATPase_dom"/>
</dbReference>
<evidence type="ECO:0000256" key="4">
    <source>
        <dbReference type="ARBA" id="ARBA00022679"/>
    </source>
</evidence>
<dbReference type="InterPro" id="IPR036890">
    <property type="entry name" value="HATPase_C_sf"/>
</dbReference>
<dbReference type="AlphaFoldDB" id="A0A512AXX1"/>
<dbReference type="SMART" id="SM00028">
    <property type="entry name" value="TPR"/>
    <property type="match status" value="5"/>
</dbReference>
<evidence type="ECO:0000256" key="3">
    <source>
        <dbReference type="ARBA" id="ARBA00022553"/>
    </source>
</evidence>
<evidence type="ECO:0000256" key="8">
    <source>
        <dbReference type="SAM" id="Coils"/>
    </source>
</evidence>
<keyword evidence="9" id="KW-0472">Membrane</keyword>
<keyword evidence="5" id="KW-0418">Kinase</keyword>
<sequence>MLLLGSATAQAQHKYIDSLTVVLTEAQTDSTKAELYCALSKEYYLSDTQKGLEHAQTAANLAAKANLPLSKAKALNLIGYAYLVWGEFDKAMSYHYQALSIGEQKSDTALLISTYNSLGSMYYKIKDQVRAAANYNKALRLAQKTNNQLAISKVYNNLGNIYEEEKQYDKALAYFKKAASLQQELGNKPSLVISLLNVGNVHLYLSRPEQGLPYLFEALQIADEIENTVCKPGILKSIAQIYQVNGQETKALQYAQQSYDWAVHTKSSKKIAASAELLHQLYVANKDYRQAYKYLSFFVEHDAQLDLESQKKTAAELATRYETEKKELENKNLKVEKARQAKEIKQQQRILIFGGVIVGLMLALLLLLYRSRKGLKAASLKLQEANLLLQRQHTEISRQRNELAGQALKLQEQNTELEKHHHFKNKIFSIISHDLRAPFNAIKGVLDLVQTHPMSAEEVQPVFKLLGKDVDVSMNMLHNLLVWSKSQLNEATIDLQPVNLQQLAQENTRLAFLQADQKGIKIINAVDAHVEVLADKERLNFVLRNLLMNAIKFSYAGGEIRIHTVQSTDNRIALAVSDNGKGISATNLSKLFTEERFTTLGTAREKGTGLGLMLCKEFVESLQGSIKVASQEGMGSTFFVQLPKAFRSSVPEQPVSLKIA</sequence>
<reference evidence="11 12" key="1">
    <citation type="submission" date="2019-07" db="EMBL/GenBank/DDBJ databases">
        <title>Whole genome shotgun sequence of Adhaeribacter aerolatus NBRC 106133.</title>
        <authorList>
            <person name="Hosoyama A."/>
            <person name="Uohara A."/>
            <person name="Ohji S."/>
            <person name="Ichikawa N."/>
        </authorList>
    </citation>
    <scope>NUCLEOTIDE SEQUENCE [LARGE SCALE GENOMIC DNA]</scope>
    <source>
        <strain evidence="11 12">NBRC 106133</strain>
    </source>
</reference>
<evidence type="ECO:0000259" key="10">
    <source>
        <dbReference type="PROSITE" id="PS50109"/>
    </source>
</evidence>
<dbReference type="Gene3D" id="1.25.40.10">
    <property type="entry name" value="Tetratricopeptide repeat domain"/>
    <property type="match status" value="2"/>
</dbReference>
<keyword evidence="4" id="KW-0808">Transferase</keyword>
<keyword evidence="9" id="KW-0812">Transmembrane</keyword>
<dbReference type="InterPro" id="IPR005467">
    <property type="entry name" value="His_kinase_dom"/>
</dbReference>
<comment type="catalytic activity">
    <reaction evidence="1">
        <text>ATP + protein L-histidine = ADP + protein N-phospho-L-histidine.</text>
        <dbReference type="EC" id="2.7.13.3"/>
    </reaction>
</comment>
<dbReference type="PROSITE" id="PS50005">
    <property type="entry name" value="TPR"/>
    <property type="match status" value="3"/>
</dbReference>
<dbReference type="CDD" id="cd00082">
    <property type="entry name" value="HisKA"/>
    <property type="match status" value="1"/>
</dbReference>
<feature type="coiled-coil region" evidence="8">
    <location>
        <begin position="382"/>
        <end position="420"/>
    </location>
</feature>
<feature type="coiled-coil region" evidence="8">
    <location>
        <begin position="307"/>
        <end position="350"/>
    </location>
</feature>
<accession>A0A512AXX1</accession>
<evidence type="ECO:0000256" key="6">
    <source>
        <dbReference type="ARBA" id="ARBA00023012"/>
    </source>
</evidence>
<evidence type="ECO:0000313" key="12">
    <source>
        <dbReference type="Proteomes" id="UP000321532"/>
    </source>
</evidence>
<protein>
    <recommendedName>
        <fullName evidence="2">histidine kinase</fullName>
        <ecNumber evidence="2">2.7.13.3</ecNumber>
    </recommendedName>
</protein>
<evidence type="ECO:0000256" key="9">
    <source>
        <dbReference type="SAM" id="Phobius"/>
    </source>
</evidence>
<dbReference type="PRINTS" id="PR00344">
    <property type="entry name" value="BCTRLSENSOR"/>
</dbReference>
<dbReference type="InterPro" id="IPR003661">
    <property type="entry name" value="HisK_dim/P_dom"/>
</dbReference>
<feature type="repeat" description="TPR" evidence="7">
    <location>
        <begin position="72"/>
        <end position="105"/>
    </location>
</feature>
<keyword evidence="12" id="KW-1185">Reference proteome</keyword>
<dbReference type="PROSITE" id="PS50109">
    <property type="entry name" value="HIS_KIN"/>
    <property type="match status" value="1"/>
</dbReference>
<dbReference type="GO" id="GO:0000155">
    <property type="term" value="F:phosphorelay sensor kinase activity"/>
    <property type="evidence" value="ECO:0007669"/>
    <property type="project" value="InterPro"/>
</dbReference>
<feature type="domain" description="Histidine kinase" evidence="10">
    <location>
        <begin position="430"/>
        <end position="646"/>
    </location>
</feature>
<keyword evidence="6" id="KW-0902">Two-component regulatory system</keyword>
<comment type="caution">
    <text evidence="11">The sequence shown here is derived from an EMBL/GenBank/DDBJ whole genome shotgun (WGS) entry which is preliminary data.</text>
</comment>
<evidence type="ECO:0000313" key="11">
    <source>
        <dbReference type="EMBL" id="GEO04559.1"/>
    </source>
</evidence>
<dbReference type="InterPro" id="IPR011990">
    <property type="entry name" value="TPR-like_helical_dom_sf"/>
</dbReference>
<evidence type="ECO:0000256" key="1">
    <source>
        <dbReference type="ARBA" id="ARBA00000085"/>
    </source>
</evidence>
<keyword evidence="3" id="KW-0597">Phosphoprotein</keyword>
<dbReference type="Gene3D" id="3.30.565.10">
    <property type="entry name" value="Histidine kinase-like ATPase, C-terminal domain"/>
    <property type="match status" value="1"/>
</dbReference>
<evidence type="ECO:0000256" key="7">
    <source>
        <dbReference type="PROSITE-ProRule" id="PRU00339"/>
    </source>
</evidence>
<keyword evidence="9" id="KW-1133">Transmembrane helix</keyword>
<feature type="repeat" description="TPR" evidence="7">
    <location>
        <begin position="112"/>
        <end position="145"/>
    </location>
</feature>
<gene>
    <name evidence="11" type="ORF">AAE02nite_22230</name>
</gene>
<keyword evidence="7" id="KW-0802">TPR repeat</keyword>
<proteinExistence type="predicted"/>
<dbReference type="Proteomes" id="UP000321532">
    <property type="component" value="Unassembled WGS sequence"/>
</dbReference>
<dbReference type="SMART" id="SM00387">
    <property type="entry name" value="HATPase_c"/>
    <property type="match status" value="1"/>
</dbReference>
<dbReference type="Gene3D" id="1.10.287.130">
    <property type="match status" value="1"/>
</dbReference>
<dbReference type="RefSeq" id="WP_170252581.1">
    <property type="nucleotide sequence ID" value="NZ_BJYS01000015.1"/>
</dbReference>
<dbReference type="PANTHER" id="PTHR43711:SF1">
    <property type="entry name" value="HISTIDINE KINASE 1"/>
    <property type="match status" value="1"/>
</dbReference>
<dbReference type="SMART" id="SM00388">
    <property type="entry name" value="HisKA"/>
    <property type="match status" value="1"/>
</dbReference>
<dbReference type="InterPro" id="IPR050736">
    <property type="entry name" value="Sensor_HK_Regulatory"/>
</dbReference>
<dbReference type="InterPro" id="IPR036097">
    <property type="entry name" value="HisK_dim/P_sf"/>
</dbReference>
<dbReference type="EMBL" id="BJYS01000015">
    <property type="protein sequence ID" value="GEO04559.1"/>
    <property type="molecule type" value="Genomic_DNA"/>
</dbReference>
<name>A0A512AXX1_9BACT</name>
<dbReference type="Pfam" id="PF02518">
    <property type="entry name" value="HATPase_c"/>
    <property type="match status" value="1"/>
</dbReference>
<feature type="transmembrane region" description="Helical" evidence="9">
    <location>
        <begin position="350"/>
        <end position="369"/>
    </location>
</feature>
<dbReference type="InterPro" id="IPR004358">
    <property type="entry name" value="Sig_transdc_His_kin-like_C"/>
</dbReference>
<evidence type="ECO:0000256" key="2">
    <source>
        <dbReference type="ARBA" id="ARBA00012438"/>
    </source>
</evidence>
<dbReference type="FunFam" id="3.30.565.10:FF:000006">
    <property type="entry name" value="Sensor histidine kinase WalK"/>
    <property type="match status" value="1"/>
</dbReference>
<evidence type="ECO:0000256" key="5">
    <source>
        <dbReference type="ARBA" id="ARBA00022777"/>
    </source>
</evidence>
<organism evidence="11 12">
    <name type="scientific">Adhaeribacter aerolatus</name>
    <dbReference type="NCBI Taxonomy" id="670289"/>
    <lineage>
        <taxon>Bacteria</taxon>
        <taxon>Pseudomonadati</taxon>
        <taxon>Bacteroidota</taxon>
        <taxon>Cytophagia</taxon>
        <taxon>Cytophagales</taxon>
        <taxon>Hymenobacteraceae</taxon>
        <taxon>Adhaeribacter</taxon>
    </lineage>
</organism>
<dbReference type="SUPFAM" id="SSF55874">
    <property type="entry name" value="ATPase domain of HSP90 chaperone/DNA topoisomerase II/histidine kinase"/>
    <property type="match status" value="1"/>
</dbReference>
<dbReference type="EC" id="2.7.13.3" evidence="2"/>
<dbReference type="InterPro" id="IPR019734">
    <property type="entry name" value="TPR_rpt"/>
</dbReference>
<dbReference type="PROSITE" id="PS50293">
    <property type="entry name" value="TPR_REGION"/>
    <property type="match status" value="1"/>
</dbReference>
<dbReference type="SUPFAM" id="SSF47384">
    <property type="entry name" value="Homodimeric domain of signal transducing histidine kinase"/>
    <property type="match status" value="1"/>
</dbReference>
<dbReference type="Pfam" id="PF13424">
    <property type="entry name" value="TPR_12"/>
    <property type="match status" value="2"/>
</dbReference>